<reference evidence="1 2" key="1">
    <citation type="submission" date="2013-07" db="EMBL/GenBank/DDBJ databases">
        <title>Comparative Genomic and Metabolomic Analysis of Twelve Strains of Pseudoalteromonas luteoviolacea.</title>
        <authorList>
            <person name="Vynne N.G."/>
            <person name="Mansson M."/>
            <person name="Gram L."/>
        </authorList>
    </citation>
    <scope>NUCLEOTIDE SEQUENCE [LARGE SCALE GENOMIC DNA]</scope>
    <source>
        <strain evidence="1 2">S4060-1</strain>
    </source>
</reference>
<organism evidence="1 2">
    <name type="scientific">Pseudoalteromonas luteoviolacea S4060-1</name>
    <dbReference type="NCBI Taxonomy" id="1365257"/>
    <lineage>
        <taxon>Bacteria</taxon>
        <taxon>Pseudomonadati</taxon>
        <taxon>Pseudomonadota</taxon>
        <taxon>Gammaproteobacteria</taxon>
        <taxon>Alteromonadales</taxon>
        <taxon>Pseudoalteromonadaceae</taxon>
        <taxon>Pseudoalteromonas</taxon>
    </lineage>
</organism>
<accession>A0A167KVT4</accession>
<dbReference type="Proteomes" id="UP000076661">
    <property type="component" value="Unassembled WGS sequence"/>
</dbReference>
<evidence type="ECO:0000313" key="1">
    <source>
        <dbReference type="EMBL" id="KZN63367.1"/>
    </source>
</evidence>
<gene>
    <name evidence="1" type="ORF">N478_03700</name>
</gene>
<dbReference type="RefSeq" id="WP_063382150.1">
    <property type="nucleotide sequence ID" value="NZ_AUXX01000034.1"/>
</dbReference>
<dbReference type="PATRIC" id="fig|1365257.3.peg.3776"/>
<dbReference type="EMBL" id="AUXX01000034">
    <property type="protein sequence ID" value="KZN63367.1"/>
    <property type="molecule type" value="Genomic_DNA"/>
</dbReference>
<evidence type="ECO:0000313" key="2">
    <source>
        <dbReference type="Proteomes" id="UP000076661"/>
    </source>
</evidence>
<name>A0A167KVT4_9GAMM</name>
<comment type="caution">
    <text evidence="1">The sequence shown here is derived from an EMBL/GenBank/DDBJ whole genome shotgun (WGS) entry which is preliminary data.</text>
</comment>
<sequence length="306" mass="35299">MLYKSDKIVASKELIFHLFDEFSQNTSLDELVSKYGLSKDHLIYIRELNLDGVHPLSALINAREAVEININYPVINEAISIVANCTESEIKDFKASVTEKYKFEFGIEFNILNEIFTLLSDGLNSIYETSSRINTPFNVKTLSLLANLSVKRFRFLPYLLLNRKAYTFQVNKREFTFAIRAFSGKKRSVNKVTSLIKRGADYKYVNEKNGFCSVSTSYFDFMQGYFGVQHLMSLKLKDIPHLKRSDCWNIYQEQLNKGCSLNDALIFTSDKTKVPIFLVLKTIEKFELEDEDDDDLLDELLDVINS</sequence>
<proteinExistence type="predicted"/>
<dbReference type="AlphaFoldDB" id="A0A167KVT4"/>
<protein>
    <submittedName>
        <fullName evidence="1">Uncharacterized protein</fullName>
    </submittedName>
</protein>